<keyword evidence="3" id="KW-1185">Reference proteome</keyword>
<dbReference type="OrthoDB" id="1931516at2"/>
<organism evidence="2 3">
    <name type="scientific">Psychrobacillus glaciei</name>
    <dbReference type="NCBI Taxonomy" id="2283160"/>
    <lineage>
        <taxon>Bacteria</taxon>
        <taxon>Bacillati</taxon>
        <taxon>Bacillota</taxon>
        <taxon>Bacilli</taxon>
        <taxon>Bacillales</taxon>
        <taxon>Bacillaceae</taxon>
        <taxon>Psychrobacillus</taxon>
    </lineage>
</organism>
<keyword evidence="1" id="KW-0812">Transmembrane</keyword>
<reference evidence="2 3" key="1">
    <citation type="submission" date="2018-07" db="EMBL/GenBank/DDBJ databases">
        <title>Complete genome sequence of Psychrobacillus sp. PB01, isolated from iceberg, and comparative genome analysis of Psychrobacillus strains.</title>
        <authorList>
            <person name="Lee P.C."/>
        </authorList>
    </citation>
    <scope>NUCLEOTIDE SEQUENCE [LARGE SCALE GENOMIC DNA]</scope>
    <source>
        <strain evidence="2 3">PB01</strain>
    </source>
</reference>
<keyword evidence="1" id="KW-0472">Membrane</keyword>
<dbReference type="Proteomes" id="UP000325517">
    <property type="component" value="Chromosome"/>
</dbReference>
<gene>
    <name evidence="2" type="ORF">PB01_15015</name>
</gene>
<evidence type="ECO:0000313" key="3">
    <source>
        <dbReference type="Proteomes" id="UP000325517"/>
    </source>
</evidence>
<dbReference type="AlphaFoldDB" id="A0A5J6SQW3"/>
<dbReference type="EMBL" id="CP031223">
    <property type="protein sequence ID" value="QFG00030.1"/>
    <property type="molecule type" value="Genomic_DNA"/>
</dbReference>
<name>A0A5J6SQW3_9BACI</name>
<evidence type="ECO:0000313" key="2">
    <source>
        <dbReference type="EMBL" id="QFG00030.1"/>
    </source>
</evidence>
<protein>
    <submittedName>
        <fullName evidence="2">Uncharacterized protein</fullName>
    </submittedName>
</protein>
<evidence type="ECO:0000256" key="1">
    <source>
        <dbReference type="SAM" id="Phobius"/>
    </source>
</evidence>
<accession>A0A5J6SQW3</accession>
<sequence length="93" mass="10820">MLNVKVKSKAVRLSIPVPYLVLNICITILSSQLLNKMINKWTKESMKEKEIPFMIPQFNKNELKEIVNELKRHRGLNIVDVKAKDGTEVFIRL</sequence>
<dbReference type="RefSeq" id="WP_151700921.1">
    <property type="nucleotide sequence ID" value="NZ_CP031223.1"/>
</dbReference>
<dbReference type="KEGG" id="psyo:PB01_15015"/>
<proteinExistence type="predicted"/>
<keyword evidence="1" id="KW-1133">Transmembrane helix</keyword>
<feature type="transmembrane region" description="Helical" evidence="1">
    <location>
        <begin position="20"/>
        <end position="38"/>
    </location>
</feature>